<evidence type="ECO:0000313" key="2">
    <source>
        <dbReference type="EMBL" id="STX09866.1"/>
    </source>
</evidence>
<dbReference type="OrthoDB" id="2451288at2"/>
<dbReference type="PANTHER" id="PTHR34408:SF1">
    <property type="entry name" value="GLYCOSYL HYDROLASE FAMILY 19 DOMAIN-CONTAINING PROTEIN HI_1415"/>
    <property type="match status" value="1"/>
</dbReference>
<protein>
    <submittedName>
        <fullName evidence="3">Uncharacterized protein YgiM (DUF1202 family)</fullName>
    </submittedName>
    <submittedName>
        <fullName evidence="2">Uncharacterized protein with a bacterial SH3 domain homologue</fullName>
    </submittedName>
</protein>
<evidence type="ECO:0000313" key="4">
    <source>
        <dbReference type="Proteomes" id="UP000254330"/>
    </source>
</evidence>
<feature type="domain" description="SH3b" evidence="1">
    <location>
        <begin position="179"/>
        <end position="244"/>
    </location>
</feature>
<comment type="caution">
    <text evidence="2">The sequence shown here is derived from an EMBL/GenBank/DDBJ whole genome shotgun (WGS) entry which is preliminary data.</text>
</comment>
<dbReference type="Gene3D" id="2.30.30.40">
    <property type="entry name" value="SH3 Domains"/>
    <property type="match status" value="3"/>
</dbReference>
<sequence length="390" mass="43035">MKKTLLIGTAVALSASVVQIGQIEAKAASKTMYVKVSGGIDLNVRASASTTSKKVGTIKNGTKVTVFSNKNGWSKIKFKKGYAYVYDTYLISKKLTTSAVKTTTYYVKTGSNIDLNVRKSKTTSSAKLGEIKNGSKVEVISYAKDWSKVKFGKGYGYVASHYLYKKKLTSSESETPVLKGSFYATPGLKINLNVRSGESTSSKKLGEISQNTALEVVSQGKNWTKIKFKKGYGFVSNEYVSKEVERDFGRDQYGTYTVFDIEAGKELKTYYQKKEKNIIKWGNVNNGFTHTETTSKDGYTLFNYDTGYGFSINGPIYKGAIKGSLANGYSRIATIDYTAKVKAGSFKNVVVQKFYDKKGKNYKKVYFSPGNGVIKAIQNGQTTFELISKD</sequence>
<reference evidence="2 4" key="1">
    <citation type="submission" date="2018-06" db="EMBL/GenBank/DDBJ databases">
        <authorList>
            <consortium name="Pathogen Informatics"/>
            <person name="Doyle S."/>
        </authorList>
    </citation>
    <scope>NUCLEOTIDE SEQUENCE [LARGE SCALE GENOMIC DNA]</scope>
    <source>
        <strain evidence="2 4">NCTC10597</strain>
    </source>
</reference>
<evidence type="ECO:0000259" key="1">
    <source>
        <dbReference type="PROSITE" id="PS51781"/>
    </source>
</evidence>
<dbReference type="EMBL" id="UGNP01000001">
    <property type="protein sequence ID" value="STX09866.1"/>
    <property type="molecule type" value="Genomic_DNA"/>
</dbReference>
<feature type="domain" description="SH3b" evidence="1">
    <location>
        <begin position="29"/>
        <end position="94"/>
    </location>
</feature>
<proteinExistence type="predicted"/>
<accession>A0A2U3AF76</accession>
<gene>
    <name evidence="3" type="ORF">DFR61_10656</name>
    <name evidence="2" type="ORF">NCTC10597_01570</name>
</gene>
<dbReference type="RefSeq" id="WP_109348935.1">
    <property type="nucleotide sequence ID" value="NZ_BJUE01000003.1"/>
</dbReference>
<feature type="domain" description="SH3b" evidence="1">
    <location>
        <begin position="102"/>
        <end position="167"/>
    </location>
</feature>
<dbReference type="InterPro" id="IPR003646">
    <property type="entry name" value="SH3-like_bac-type"/>
</dbReference>
<keyword evidence="5" id="KW-1185">Reference proteome</keyword>
<dbReference type="AlphaFoldDB" id="A0A2U3AF76"/>
<dbReference type="EMBL" id="SNZG01000006">
    <property type="protein sequence ID" value="TDR41361.1"/>
    <property type="molecule type" value="Genomic_DNA"/>
</dbReference>
<name>A0A2U3AF76_9BACL</name>
<evidence type="ECO:0000313" key="3">
    <source>
        <dbReference type="EMBL" id="TDR41361.1"/>
    </source>
</evidence>
<dbReference type="PANTHER" id="PTHR34408">
    <property type="entry name" value="FAMILY PROTEIN, PUTATIVE-RELATED"/>
    <property type="match status" value="1"/>
</dbReference>
<dbReference type="Proteomes" id="UP000294641">
    <property type="component" value="Unassembled WGS sequence"/>
</dbReference>
<evidence type="ECO:0000313" key="5">
    <source>
        <dbReference type="Proteomes" id="UP000294641"/>
    </source>
</evidence>
<reference evidence="3 5" key="2">
    <citation type="submission" date="2019-03" db="EMBL/GenBank/DDBJ databases">
        <title>Genomic Encyclopedia of Type Strains, Phase IV (KMG-IV): sequencing the most valuable type-strain genomes for metagenomic binning, comparative biology and taxonomic classification.</title>
        <authorList>
            <person name="Goeker M."/>
        </authorList>
    </citation>
    <scope>NUCLEOTIDE SEQUENCE [LARGE SCALE GENOMIC DNA]</scope>
    <source>
        <strain evidence="3 5">DSM 20580</strain>
    </source>
</reference>
<organism evidence="2 4">
    <name type="scientific">Kurthia zopfii</name>
    <dbReference type="NCBI Taxonomy" id="1650"/>
    <lineage>
        <taxon>Bacteria</taxon>
        <taxon>Bacillati</taxon>
        <taxon>Bacillota</taxon>
        <taxon>Bacilli</taxon>
        <taxon>Bacillales</taxon>
        <taxon>Caryophanaceae</taxon>
        <taxon>Kurthia</taxon>
    </lineage>
</organism>
<dbReference type="SMART" id="SM00287">
    <property type="entry name" value="SH3b"/>
    <property type="match status" value="3"/>
</dbReference>
<dbReference type="PROSITE" id="PS51781">
    <property type="entry name" value="SH3B"/>
    <property type="match status" value="3"/>
</dbReference>
<dbReference type="Pfam" id="PF08239">
    <property type="entry name" value="SH3_3"/>
    <property type="match status" value="3"/>
</dbReference>
<dbReference type="Proteomes" id="UP000254330">
    <property type="component" value="Unassembled WGS sequence"/>
</dbReference>
<dbReference type="InterPro" id="IPR052354">
    <property type="entry name" value="Cell_Wall_Dynamics_Protein"/>
</dbReference>